<dbReference type="CDD" id="cd07185">
    <property type="entry name" value="OmpA_C-like"/>
    <property type="match status" value="1"/>
</dbReference>
<dbReference type="GO" id="GO:0009279">
    <property type="term" value="C:cell outer membrane"/>
    <property type="evidence" value="ECO:0007669"/>
    <property type="project" value="UniProtKB-SubCell"/>
</dbReference>
<dbReference type="PANTHER" id="PTHR30329">
    <property type="entry name" value="STATOR ELEMENT OF FLAGELLAR MOTOR COMPLEX"/>
    <property type="match status" value="1"/>
</dbReference>
<feature type="domain" description="OmpA-like" evidence="10">
    <location>
        <begin position="55"/>
        <end position="170"/>
    </location>
</feature>
<dbReference type="PANTHER" id="PTHR30329:SF21">
    <property type="entry name" value="LIPOPROTEIN YIAD-RELATED"/>
    <property type="match status" value="1"/>
</dbReference>
<dbReference type="InterPro" id="IPR006664">
    <property type="entry name" value="OMP_bac"/>
</dbReference>
<dbReference type="InterPro" id="IPR006690">
    <property type="entry name" value="OMPA-like_CS"/>
</dbReference>
<protein>
    <recommendedName>
        <fullName evidence="8">Peptidoglycan-associated lipoprotein</fullName>
        <shortName evidence="8">PAL</shortName>
    </recommendedName>
</protein>
<dbReference type="InterPro" id="IPR006665">
    <property type="entry name" value="OmpA-like"/>
</dbReference>
<sequence>MMKKRGRRTFARSVLPMVLLLAACQGRQVADTATTPPEIPPVIDGSPTAMTVDPLAEFNGTIGNTVYFETNSSVLTATAEAVLQRQAQWLARNPTYTLTIEGHADERGTREYNLGLGERRANAIAGYLAALGVIPGRLSTLSFGRERPLCSEAAEACWAQNRRGVSALNP</sequence>
<dbReference type="PROSITE" id="PS51257">
    <property type="entry name" value="PROKAR_LIPOPROTEIN"/>
    <property type="match status" value="1"/>
</dbReference>
<dbReference type="InterPro" id="IPR039001">
    <property type="entry name" value="Pal"/>
</dbReference>
<evidence type="ECO:0000256" key="7">
    <source>
        <dbReference type="ARBA" id="ARBA00023306"/>
    </source>
</evidence>
<evidence type="ECO:0000313" key="12">
    <source>
        <dbReference type="Proteomes" id="UP000295783"/>
    </source>
</evidence>
<feature type="signal peptide" evidence="9">
    <location>
        <begin position="1"/>
        <end position="29"/>
    </location>
</feature>
<evidence type="ECO:0000259" key="10">
    <source>
        <dbReference type="PROSITE" id="PS51123"/>
    </source>
</evidence>
<keyword evidence="7 8" id="KW-0131">Cell cycle</keyword>
<feature type="chain" id="PRO_5020523528" description="Peptidoglycan-associated lipoprotein" evidence="9">
    <location>
        <begin position="30"/>
        <end position="170"/>
    </location>
</feature>
<dbReference type="NCBIfam" id="TIGR02802">
    <property type="entry name" value="Pal_lipo"/>
    <property type="match status" value="1"/>
</dbReference>
<dbReference type="InterPro" id="IPR050330">
    <property type="entry name" value="Bact_OuterMem_StrucFunc"/>
</dbReference>
<dbReference type="InterPro" id="IPR036737">
    <property type="entry name" value="OmpA-like_sf"/>
</dbReference>
<keyword evidence="12" id="KW-1185">Reference proteome</keyword>
<reference evidence="11 12" key="1">
    <citation type="submission" date="2019-03" db="EMBL/GenBank/DDBJ databases">
        <title>Genomic Encyclopedia of Type Strains, Phase III (KMG-III): the genomes of soil and plant-associated and newly described type strains.</title>
        <authorList>
            <person name="Whitman W."/>
        </authorList>
    </citation>
    <scope>NUCLEOTIDE SEQUENCE [LARGE SCALE GENOMIC DNA]</scope>
    <source>
        <strain evidence="11 12">CGMCC 1.7660</strain>
    </source>
</reference>
<dbReference type="HAMAP" id="MF_02204">
    <property type="entry name" value="Pal"/>
    <property type="match status" value="1"/>
</dbReference>
<evidence type="ECO:0000256" key="9">
    <source>
        <dbReference type="SAM" id="SignalP"/>
    </source>
</evidence>
<dbReference type="SUPFAM" id="SSF103088">
    <property type="entry name" value="OmpA-like"/>
    <property type="match status" value="1"/>
</dbReference>
<keyword evidence="6 8" id="KW-0449">Lipoprotein</keyword>
<dbReference type="OrthoDB" id="9809164at2"/>
<evidence type="ECO:0000256" key="5">
    <source>
        <dbReference type="ARBA" id="ARBA00023237"/>
    </source>
</evidence>
<keyword evidence="2 8" id="KW-0732">Signal</keyword>
<dbReference type="PROSITE" id="PS51123">
    <property type="entry name" value="OMPA_2"/>
    <property type="match status" value="1"/>
</dbReference>
<dbReference type="PROSITE" id="PS01068">
    <property type="entry name" value="OMPA_1"/>
    <property type="match status" value="1"/>
</dbReference>
<keyword evidence="4 8" id="KW-0564">Palmitate</keyword>
<keyword evidence="3 8" id="KW-0472">Membrane</keyword>
<accession>A0A4R6WIB8</accession>
<evidence type="ECO:0000256" key="8">
    <source>
        <dbReference type="HAMAP-Rule" id="MF_02204"/>
    </source>
</evidence>
<evidence type="ECO:0000256" key="4">
    <source>
        <dbReference type="ARBA" id="ARBA00023139"/>
    </source>
</evidence>
<dbReference type="InterPro" id="IPR014169">
    <property type="entry name" value="Pal_lipo_C"/>
</dbReference>
<name>A0A4R6WIB8_9PROT</name>
<dbReference type="Proteomes" id="UP000295783">
    <property type="component" value="Unassembled WGS sequence"/>
</dbReference>
<evidence type="ECO:0000256" key="2">
    <source>
        <dbReference type="ARBA" id="ARBA00022729"/>
    </source>
</evidence>
<comment type="function">
    <text evidence="8">Part of the Tol-Pal system, which plays a role in outer membrane invagination during cell division and is important for maintaining outer membrane integrity.</text>
</comment>
<dbReference type="PRINTS" id="PR01021">
    <property type="entry name" value="OMPADOMAIN"/>
</dbReference>
<proteinExistence type="inferred from homology"/>
<evidence type="ECO:0000256" key="3">
    <source>
        <dbReference type="ARBA" id="ARBA00023136"/>
    </source>
</evidence>
<keyword evidence="5 8" id="KW-0998">Cell outer membrane</keyword>
<evidence type="ECO:0000313" key="11">
    <source>
        <dbReference type="EMBL" id="TDQ77628.1"/>
    </source>
</evidence>
<dbReference type="Gene3D" id="3.30.1330.60">
    <property type="entry name" value="OmpA-like domain"/>
    <property type="match status" value="1"/>
</dbReference>
<dbReference type="Pfam" id="PF00691">
    <property type="entry name" value="OmpA"/>
    <property type="match status" value="1"/>
</dbReference>
<comment type="similarity">
    <text evidence="8">Belongs to the Pal lipoprotein family.</text>
</comment>
<comment type="caution">
    <text evidence="11">The sequence shown here is derived from an EMBL/GenBank/DDBJ whole genome shotgun (WGS) entry which is preliminary data.</text>
</comment>
<gene>
    <name evidence="8" type="primary">pal</name>
    <name evidence="11" type="ORF">A8950_3782</name>
</gene>
<evidence type="ECO:0000256" key="6">
    <source>
        <dbReference type="ARBA" id="ARBA00023288"/>
    </source>
</evidence>
<comment type="subcellular location">
    <subcellularLocation>
        <location evidence="8">Cell outer membrane</location>
        <topology evidence="8">Lipid-anchor</topology>
    </subcellularLocation>
</comment>
<dbReference type="RefSeq" id="WP_133615210.1">
    <property type="nucleotide sequence ID" value="NZ_SNYW01000014.1"/>
</dbReference>
<dbReference type="EMBL" id="SNYW01000014">
    <property type="protein sequence ID" value="TDQ77628.1"/>
    <property type="molecule type" value="Genomic_DNA"/>
</dbReference>
<dbReference type="GO" id="GO:0051301">
    <property type="term" value="P:cell division"/>
    <property type="evidence" value="ECO:0007669"/>
    <property type="project" value="UniProtKB-UniRule"/>
</dbReference>
<organism evidence="11 12">
    <name type="scientific">Dongia mobilis</name>
    <dbReference type="NCBI Taxonomy" id="578943"/>
    <lineage>
        <taxon>Bacteria</taxon>
        <taxon>Pseudomonadati</taxon>
        <taxon>Pseudomonadota</taxon>
        <taxon>Alphaproteobacteria</taxon>
        <taxon>Rhodospirillales</taxon>
        <taxon>Dongiaceae</taxon>
        <taxon>Dongia</taxon>
    </lineage>
</organism>
<keyword evidence="1 8" id="KW-0132">Cell division</keyword>
<evidence type="ECO:0000256" key="1">
    <source>
        <dbReference type="ARBA" id="ARBA00022618"/>
    </source>
</evidence>
<comment type="subunit">
    <text evidence="8">The Tol-Pal system is composed of five core proteins: the inner membrane proteins TolA, TolQ and TolR, the periplasmic protein TolB and the outer membrane protein Pal. They form a network linking the inner and outer membranes and the peptidoglycan layer.</text>
</comment>
<dbReference type="AlphaFoldDB" id="A0A4R6WIB8"/>